<sequence length="360" mass="40337">MAFIFHYQQKFTSSILLLTILTISLCSNTLLSLPVKDGLTENRLLEEDRVRNLYEQWIIDYSRNYNNNEEKEYRFNIFKQNLNYIEASNKANNGTYMLAINQFGDITHEEFVAKYTGLKSPLLENMSSSTPFRYENVTRIPSSIDWRSKGAVTQVKNQEACGSCWAFAVVAAVEGINQIVSHNLTSLSEQELVDCDRKGKDSGCEGGLLGPAYEYIAHNGGLVTEKKYPYKGVDEICSKSMTKNPIVKINGYENVPSKNETALLKALANQPISVAIEATSDVQFYSSGVFTGECGTYLNHAVTVVGYGTAKDVKNKTYWLIKNSWGVKWGEKGYMRLERGVKAKEGLCGIAMMAKYPTIK</sequence>
<name>A0AAW1KBD5_SAPOF</name>
<dbReference type="InterPro" id="IPR038765">
    <property type="entry name" value="Papain-like_cys_pep_sf"/>
</dbReference>
<feature type="domain" description="Peptidase C1A papain C-terminal" evidence="7">
    <location>
        <begin position="140"/>
        <end position="358"/>
    </location>
</feature>
<dbReference type="PRINTS" id="PR00705">
    <property type="entry name" value="PAPAIN"/>
</dbReference>
<evidence type="ECO:0000259" key="7">
    <source>
        <dbReference type="SMART" id="SM00645"/>
    </source>
</evidence>
<dbReference type="CDD" id="cd02248">
    <property type="entry name" value="Peptidase_C1A"/>
    <property type="match status" value="1"/>
</dbReference>
<dbReference type="SUPFAM" id="SSF54001">
    <property type="entry name" value="Cysteine proteinases"/>
    <property type="match status" value="1"/>
</dbReference>
<protein>
    <submittedName>
        <fullName evidence="9">Uncharacterized protein</fullName>
    </submittedName>
</protein>
<evidence type="ECO:0000256" key="1">
    <source>
        <dbReference type="ARBA" id="ARBA00008455"/>
    </source>
</evidence>
<dbReference type="Pfam" id="PF08246">
    <property type="entry name" value="Inhibitor_I29"/>
    <property type="match status" value="1"/>
</dbReference>
<evidence type="ECO:0000256" key="6">
    <source>
        <dbReference type="ARBA" id="ARBA00023157"/>
    </source>
</evidence>
<keyword evidence="3" id="KW-0732">Signal</keyword>
<dbReference type="GO" id="GO:0006508">
    <property type="term" value="P:proteolysis"/>
    <property type="evidence" value="ECO:0007669"/>
    <property type="project" value="UniProtKB-KW"/>
</dbReference>
<dbReference type="FunFam" id="3.90.70.10:FF:000023">
    <property type="entry name" value="Senescence-specific cysteine protease SAG39"/>
    <property type="match status" value="1"/>
</dbReference>
<dbReference type="PROSITE" id="PS00139">
    <property type="entry name" value="THIOL_PROTEASE_CYS"/>
    <property type="match status" value="1"/>
</dbReference>
<feature type="domain" description="Cathepsin propeptide inhibitor" evidence="8">
    <location>
        <begin position="54"/>
        <end position="111"/>
    </location>
</feature>
<dbReference type="InterPro" id="IPR000169">
    <property type="entry name" value="Pept_cys_AS"/>
</dbReference>
<dbReference type="PANTHER" id="PTHR12411">
    <property type="entry name" value="CYSTEINE PROTEASE FAMILY C1-RELATED"/>
    <property type="match status" value="1"/>
</dbReference>
<dbReference type="InterPro" id="IPR039417">
    <property type="entry name" value="Peptidase_C1A_papain-like"/>
</dbReference>
<organism evidence="9 10">
    <name type="scientific">Saponaria officinalis</name>
    <name type="common">Common soapwort</name>
    <name type="synonym">Lychnis saponaria</name>
    <dbReference type="NCBI Taxonomy" id="3572"/>
    <lineage>
        <taxon>Eukaryota</taxon>
        <taxon>Viridiplantae</taxon>
        <taxon>Streptophyta</taxon>
        <taxon>Embryophyta</taxon>
        <taxon>Tracheophyta</taxon>
        <taxon>Spermatophyta</taxon>
        <taxon>Magnoliopsida</taxon>
        <taxon>eudicotyledons</taxon>
        <taxon>Gunneridae</taxon>
        <taxon>Pentapetalae</taxon>
        <taxon>Caryophyllales</taxon>
        <taxon>Caryophyllaceae</taxon>
        <taxon>Caryophylleae</taxon>
        <taxon>Saponaria</taxon>
    </lineage>
</organism>
<gene>
    <name evidence="9" type="ORF">RND81_06G103200</name>
</gene>
<dbReference type="PROSITE" id="PS00639">
    <property type="entry name" value="THIOL_PROTEASE_HIS"/>
    <property type="match status" value="1"/>
</dbReference>
<dbReference type="SMART" id="SM00645">
    <property type="entry name" value="Pept_C1"/>
    <property type="match status" value="1"/>
</dbReference>
<reference evidence="9" key="1">
    <citation type="submission" date="2024-03" db="EMBL/GenBank/DDBJ databases">
        <title>WGS assembly of Saponaria officinalis var. Norfolk2.</title>
        <authorList>
            <person name="Jenkins J."/>
            <person name="Shu S."/>
            <person name="Grimwood J."/>
            <person name="Barry K."/>
            <person name="Goodstein D."/>
            <person name="Schmutz J."/>
            <person name="Leebens-Mack J."/>
            <person name="Osbourn A."/>
        </authorList>
    </citation>
    <scope>NUCLEOTIDE SEQUENCE [LARGE SCALE GENOMIC DNA]</scope>
    <source>
        <strain evidence="9">JIC</strain>
    </source>
</reference>
<evidence type="ECO:0000313" key="10">
    <source>
        <dbReference type="Proteomes" id="UP001443914"/>
    </source>
</evidence>
<keyword evidence="2" id="KW-0645">Protease</keyword>
<keyword evidence="10" id="KW-1185">Reference proteome</keyword>
<evidence type="ECO:0000256" key="3">
    <source>
        <dbReference type="ARBA" id="ARBA00022729"/>
    </source>
</evidence>
<evidence type="ECO:0000256" key="4">
    <source>
        <dbReference type="ARBA" id="ARBA00022801"/>
    </source>
</evidence>
<dbReference type="InterPro" id="IPR013128">
    <property type="entry name" value="Peptidase_C1A"/>
</dbReference>
<evidence type="ECO:0000256" key="2">
    <source>
        <dbReference type="ARBA" id="ARBA00022670"/>
    </source>
</evidence>
<evidence type="ECO:0000259" key="8">
    <source>
        <dbReference type="SMART" id="SM00848"/>
    </source>
</evidence>
<dbReference type="Gene3D" id="3.90.70.10">
    <property type="entry name" value="Cysteine proteinases"/>
    <property type="match status" value="1"/>
</dbReference>
<evidence type="ECO:0000256" key="5">
    <source>
        <dbReference type="ARBA" id="ARBA00022807"/>
    </source>
</evidence>
<keyword evidence="4" id="KW-0378">Hydrolase</keyword>
<dbReference type="InterPro" id="IPR025661">
    <property type="entry name" value="Pept_asp_AS"/>
</dbReference>
<dbReference type="SMART" id="SM00848">
    <property type="entry name" value="Inhibitor_I29"/>
    <property type="match status" value="1"/>
</dbReference>
<dbReference type="InterPro" id="IPR000668">
    <property type="entry name" value="Peptidase_C1A_C"/>
</dbReference>
<dbReference type="InterPro" id="IPR025660">
    <property type="entry name" value="Pept_his_AS"/>
</dbReference>
<evidence type="ECO:0000313" key="9">
    <source>
        <dbReference type="EMBL" id="KAK9714560.1"/>
    </source>
</evidence>
<keyword evidence="5" id="KW-0788">Thiol protease</keyword>
<dbReference type="EMBL" id="JBDFQZ010000006">
    <property type="protein sequence ID" value="KAK9714560.1"/>
    <property type="molecule type" value="Genomic_DNA"/>
</dbReference>
<dbReference type="Proteomes" id="UP001443914">
    <property type="component" value="Unassembled WGS sequence"/>
</dbReference>
<proteinExistence type="inferred from homology"/>
<comment type="similarity">
    <text evidence="1">Belongs to the peptidase C1 family.</text>
</comment>
<dbReference type="Pfam" id="PF00112">
    <property type="entry name" value="Peptidase_C1"/>
    <property type="match status" value="1"/>
</dbReference>
<dbReference type="AlphaFoldDB" id="A0AAW1KBD5"/>
<dbReference type="InterPro" id="IPR013201">
    <property type="entry name" value="Prot_inhib_I29"/>
</dbReference>
<accession>A0AAW1KBD5</accession>
<keyword evidence="6" id="KW-1015">Disulfide bond</keyword>
<dbReference type="GO" id="GO:0008234">
    <property type="term" value="F:cysteine-type peptidase activity"/>
    <property type="evidence" value="ECO:0007669"/>
    <property type="project" value="UniProtKB-KW"/>
</dbReference>
<dbReference type="PROSITE" id="PS00640">
    <property type="entry name" value="THIOL_PROTEASE_ASN"/>
    <property type="match status" value="1"/>
</dbReference>
<comment type="caution">
    <text evidence="9">The sequence shown here is derived from an EMBL/GenBank/DDBJ whole genome shotgun (WGS) entry which is preliminary data.</text>
</comment>